<gene>
    <name evidence="2" type="ORF">Raf01_19430</name>
</gene>
<sequence length="114" mass="12514">MKRASRPVVITDAEHSQGDQLHSREVRYLMMMSIRALCLIAAAVLVGVHAPLLWLWIPICLVGMVVIPWLAVILANDRPPLRRTRGAEKSTAAPADQPEALSPGTTIRIIDAED</sequence>
<reference evidence="2" key="1">
    <citation type="submission" date="2021-01" db="EMBL/GenBank/DDBJ databases">
        <title>Whole genome shotgun sequence of Rugosimonospora africana NBRC 104875.</title>
        <authorList>
            <person name="Komaki H."/>
            <person name="Tamura T."/>
        </authorList>
    </citation>
    <scope>NUCLEOTIDE SEQUENCE</scope>
    <source>
        <strain evidence="2">NBRC 104875</strain>
    </source>
</reference>
<keyword evidence="1" id="KW-0472">Membrane</keyword>
<evidence type="ECO:0000313" key="3">
    <source>
        <dbReference type="Proteomes" id="UP000642748"/>
    </source>
</evidence>
<keyword evidence="1" id="KW-0812">Transmembrane</keyword>
<dbReference type="Proteomes" id="UP000642748">
    <property type="component" value="Unassembled WGS sequence"/>
</dbReference>
<comment type="caution">
    <text evidence="2">The sequence shown here is derived from an EMBL/GenBank/DDBJ whole genome shotgun (WGS) entry which is preliminary data.</text>
</comment>
<dbReference type="RefSeq" id="WP_203917450.1">
    <property type="nucleotide sequence ID" value="NZ_BONZ01000016.1"/>
</dbReference>
<evidence type="ECO:0000313" key="2">
    <source>
        <dbReference type="EMBL" id="GIH13771.1"/>
    </source>
</evidence>
<dbReference type="AlphaFoldDB" id="A0A8J3QNK1"/>
<dbReference type="EMBL" id="BONZ01000016">
    <property type="protein sequence ID" value="GIH13771.1"/>
    <property type="molecule type" value="Genomic_DNA"/>
</dbReference>
<accession>A0A8J3QNK1</accession>
<organism evidence="2 3">
    <name type="scientific">Rugosimonospora africana</name>
    <dbReference type="NCBI Taxonomy" id="556532"/>
    <lineage>
        <taxon>Bacteria</taxon>
        <taxon>Bacillati</taxon>
        <taxon>Actinomycetota</taxon>
        <taxon>Actinomycetes</taxon>
        <taxon>Micromonosporales</taxon>
        <taxon>Micromonosporaceae</taxon>
        <taxon>Rugosimonospora</taxon>
    </lineage>
</organism>
<dbReference type="Pfam" id="PF11298">
    <property type="entry name" value="DUF3099"/>
    <property type="match status" value="1"/>
</dbReference>
<feature type="transmembrane region" description="Helical" evidence="1">
    <location>
        <begin position="54"/>
        <end position="75"/>
    </location>
</feature>
<evidence type="ECO:0008006" key="4">
    <source>
        <dbReference type="Google" id="ProtNLM"/>
    </source>
</evidence>
<feature type="transmembrane region" description="Helical" evidence="1">
    <location>
        <begin position="28"/>
        <end position="48"/>
    </location>
</feature>
<dbReference type="InterPro" id="IPR021449">
    <property type="entry name" value="DUF3099"/>
</dbReference>
<evidence type="ECO:0000256" key="1">
    <source>
        <dbReference type="SAM" id="Phobius"/>
    </source>
</evidence>
<proteinExistence type="predicted"/>
<keyword evidence="1" id="KW-1133">Transmembrane helix</keyword>
<protein>
    <recommendedName>
        <fullName evidence="4">DUF3099 domain-containing protein</fullName>
    </recommendedName>
</protein>
<keyword evidence="3" id="KW-1185">Reference proteome</keyword>
<name>A0A8J3QNK1_9ACTN</name>